<gene>
    <name evidence="1" type="ORF">EJ571_06910</name>
</gene>
<protein>
    <submittedName>
        <fullName evidence="1">Uncharacterized protein</fullName>
    </submittedName>
</protein>
<dbReference type="Proteomes" id="UP000295627">
    <property type="component" value="Unassembled WGS sequence"/>
</dbReference>
<organism evidence="1 2">
    <name type="scientific">Mycobacteroides franklinii</name>
    <dbReference type="NCBI Taxonomy" id="948102"/>
    <lineage>
        <taxon>Bacteria</taxon>
        <taxon>Bacillati</taxon>
        <taxon>Actinomycetota</taxon>
        <taxon>Actinomycetes</taxon>
        <taxon>Mycobacteriales</taxon>
        <taxon>Mycobacteriaceae</taxon>
        <taxon>Mycobacteroides</taxon>
    </lineage>
</organism>
<dbReference type="AlphaFoldDB" id="A0A4R5PEU2"/>
<reference evidence="1 2" key="1">
    <citation type="journal article" date="2019" name="Sci. Rep.">
        <title>Extended insight into the Mycobacterium chelonae-abscessus complex through whole genome sequencing of Mycobacterium salmoniphilum outbreak and Mycobacterium salmoniphilum-like strains.</title>
        <authorList>
            <person name="Behra P.R.K."/>
            <person name="Das S."/>
            <person name="Pettersson B.M.F."/>
            <person name="Shirreff L."/>
            <person name="DuCote T."/>
            <person name="Jacobsson K.G."/>
            <person name="Ennis D.G."/>
            <person name="Kirsebom L.A."/>
        </authorList>
    </citation>
    <scope>NUCLEOTIDE SEQUENCE [LARGE SCALE GENOMIC DNA]</scope>
    <source>
        <strain evidence="1 2">DSM 45524</strain>
    </source>
</reference>
<comment type="caution">
    <text evidence="1">The sequence shown here is derived from an EMBL/GenBank/DDBJ whole genome shotgun (WGS) entry which is preliminary data.</text>
</comment>
<dbReference type="RefSeq" id="WP_078335993.1">
    <property type="nucleotide sequence ID" value="NZ_MAFQ01000014.1"/>
</dbReference>
<sequence length="158" mass="17971">MNRRLRHKDLSLAWIYATNVSLHGETPGLGEPNFFSAVEPHIVSRPKTFRDLYAHLLLEELQADRVRINRLRARVSRARERSRNSEFESIWATADELCERALHIIDGAGAADDEAARRRLLAGTKHLNDSVLLGQFVPGLQQEINDDLLHELDAIETN</sequence>
<dbReference type="EMBL" id="RXLR01000013">
    <property type="protein sequence ID" value="TDH23181.1"/>
    <property type="molecule type" value="Genomic_DNA"/>
</dbReference>
<name>A0A4R5PEU2_9MYCO</name>
<evidence type="ECO:0000313" key="2">
    <source>
        <dbReference type="Proteomes" id="UP000295627"/>
    </source>
</evidence>
<accession>A0A4R5PEU2</accession>
<evidence type="ECO:0000313" key="1">
    <source>
        <dbReference type="EMBL" id="TDH23181.1"/>
    </source>
</evidence>
<proteinExistence type="predicted"/>